<dbReference type="InterPro" id="IPR004165">
    <property type="entry name" value="CoA_trans_fam_I"/>
</dbReference>
<dbReference type="NCBIfam" id="TIGR02428">
    <property type="entry name" value="pcaJ_scoB_fam"/>
    <property type="match status" value="1"/>
</dbReference>
<dbReference type="AlphaFoldDB" id="A0A3D5QA97"/>
<dbReference type="NCBIfam" id="TIGR02429">
    <property type="entry name" value="pcaI_scoA_fam"/>
    <property type="match status" value="1"/>
</dbReference>
<dbReference type="EMBL" id="DPPF01000059">
    <property type="protein sequence ID" value="HCW92580.1"/>
    <property type="molecule type" value="Genomic_DNA"/>
</dbReference>
<dbReference type="PIRSF" id="PIRSF000858">
    <property type="entry name" value="SCOT-t"/>
    <property type="match status" value="1"/>
</dbReference>
<reference evidence="7 8" key="1">
    <citation type="journal article" date="2018" name="Nat. Biotechnol.">
        <title>A standardized bacterial taxonomy based on genome phylogeny substantially revises the tree of life.</title>
        <authorList>
            <person name="Parks D.H."/>
            <person name="Chuvochina M."/>
            <person name="Waite D.W."/>
            <person name="Rinke C."/>
            <person name="Skarshewski A."/>
            <person name="Chaumeil P.A."/>
            <person name="Hugenholtz P."/>
        </authorList>
    </citation>
    <scope>NUCLEOTIDE SEQUENCE [LARGE SCALE GENOMIC DNA]</scope>
    <source>
        <strain evidence="7">UBA8672</strain>
    </source>
</reference>
<name>A0A3D5QA97_FLESI</name>
<dbReference type="InterPro" id="IPR004163">
    <property type="entry name" value="CoA_transf_BS"/>
</dbReference>
<dbReference type="SUPFAM" id="SSF100950">
    <property type="entry name" value="NagB/RpiA/CoA transferase-like"/>
    <property type="match status" value="2"/>
</dbReference>
<dbReference type="InterPro" id="IPR014388">
    <property type="entry name" value="3-oxoacid_CoA-transferase"/>
</dbReference>
<proteinExistence type="inferred from homology"/>
<dbReference type="PANTHER" id="PTHR13707">
    <property type="entry name" value="KETOACID-COENZYME A TRANSFERASE"/>
    <property type="match status" value="1"/>
</dbReference>
<feature type="active site" description="5-glutamyl coenzyme A thioester intermediate" evidence="6">
    <location>
        <position position="285"/>
    </location>
</feature>
<dbReference type="Gene3D" id="3.40.1080.10">
    <property type="entry name" value="Glutaconate Coenzyme A-transferase"/>
    <property type="match status" value="2"/>
</dbReference>
<sequence>MNKLYKNAEEALSDVIKDGMLVAAGGFGLCGIPENLINALKESNVKDLTVVSNNAGVDDFGLGLLLQTRQIKKMVASYVGENKIFEQQYLNGELELELVPQGTLSEKLRAGGAGIPGFYTRTGYMTKLTEGKEIKNFNGVDYVLEEGIVPDLSIIKGWKADKAGNVIFRYTANNYNEPAAKAGKMTVVEVEEIVEVGELDPHCIHLPGVYVDRLIKGRNYEKPIEQITTSDSGVTAKGFNEKREWMAKRIVKELEDGAYVNLGIGMPTLVANYIPQDIEITLHSENGLMGIGPFPKRDEVDPDLINAGKQTVTFKKGASFFDSSESFAMVRGGHIDLSVLGGMQVSKYGDLANWMIPGKMVKGPGGGMDLVSGVKKLVIMMEHVAKDGSPKILNECSLPLTGKNVANMLVTDKGVFKIDKNEGLTLIEISPYSDLEDIKNSTGCDFQVADNLMGG</sequence>
<evidence type="ECO:0000256" key="6">
    <source>
        <dbReference type="PIRSR" id="PIRSR000858-1"/>
    </source>
</evidence>
<evidence type="ECO:0000256" key="2">
    <source>
        <dbReference type="ARBA" id="ARBA00007047"/>
    </source>
</evidence>
<evidence type="ECO:0000313" key="8">
    <source>
        <dbReference type="Proteomes" id="UP000262325"/>
    </source>
</evidence>
<dbReference type="GO" id="GO:0046952">
    <property type="term" value="P:ketone body catabolic process"/>
    <property type="evidence" value="ECO:0007669"/>
    <property type="project" value="InterPro"/>
</dbReference>
<dbReference type="Pfam" id="PF01144">
    <property type="entry name" value="CoA_trans"/>
    <property type="match status" value="2"/>
</dbReference>
<comment type="similarity">
    <text evidence="2">Belongs to the 3-oxoacid CoA-transferase subunit B family.</text>
</comment>
<dbReference type="InterPro" id="IPR012792">
    <property type="entry name" value="3-oxoacid_CoA-transf_A"/>
</dbReference>
<evidence type="ECO:0000256" key="5">
    <source>
        <dbReference type="PIRNR" id="PIRNR000858"/>
    </source>
</evidence>
<keyword evidence="4 5" id="KW-0808">Transferase</keyword>
<gene>
    <name evidence="7" type="ORF">DHM44_02755</name>
</gene>
<dbReference type="GO" id="GO:0008410">
    <property type="term" value="F:CoA-transferase activity"/>
    <property type="evidence" value="ECO:0007669"/>
    <property type="project" value="InterPro"/>
</dbReference>
<dbReference type="Proteomes" id="UP000262325">
    <property type="component" value="Unassembled WGS sequence"/>
</dbReference>
<accession>A0A3D5QA97</accession>
<evidence type="ECO:0000256" key="1">
    <source>
        <dbReference type="ARBA" id="ARBA00005612"/>
    </source>
</evidence>
<dbReference type="InterPro" id="IPR037171">
    <property type="entry name" value="NagB/RpiA_transferase-like"/>
</dbReference>
<comment type="caution">
    <text evidence="7">The sequence shown here is derived from an EMBL/GenBank/DDBJ whole genome shotgun (WGS) entry which is preliminary data.</text>
</comment>
<organism evidence="7 8">
    <name type="scientific">Flexistipes sinusarabici</name>
    <dbReference type="NCBI Taxonomy" id="2352"/>
    <lineage>
        <taxon>Bacteria</taxon>
        <taxon>Pseudomonadati</taxon>
        <taxon>Deferribacterota</taxon>
        <taxon>Deferribacteres</taxon>
        <taxon>Deferribacterales</taxon>
        <taxon>Flexistipitaceae</taxon>
        <taxon>Flexistipes</taxon>
    </lineage>
</organism>
<dbReference type="PROSITE" id="PS01273">
    <property type="entry name" value="COA_TRANSF_1"/>
    <property type="match status" value="1"/>
</dbReference>
<comment type="similarity">
    <text evidence="3 5">Belongs to the 3-oxoacid CoA-transferase family.</text>
</comment>
<evidence type="ECO:0000313" key="7">
    <source>
        <dbReference type="EMBL" id="HCW92580.1"/>
    </source>
</evidence>
<evidence type="ECO:0000256" key="3">
    <source>
        <dbReference type="ARBA" id="ARBA00007154"/>
    </source>
</evidence>
<dbReference type="SMART" id="SM00882">
    <property type="entry name" value="CoA_trans"/>
    <property type="match status" value="2"/>
</dbReference>
<evidence type="ECO:0000256" key="4">
    <source>
        <dbReference type="ARBA" id="ARBA00022679"/>
    </source>
</evidence>
<dbReference type="InterPro" id="IPR012791">
    <property type="entry name" value="3-oxoacid_CoA-transf_B"/>
</dbReference>
<dbReference type="PANTHER" id="PTHR13707:SF60">
    <property type="entry name" value="ACETATE COA-TRANSFERASE SUBUNIT ALPHA"/>
    <property type="match status" value="1"/>
</dbReference>
<dbReference type="FunFam" id="3.40.1080.10:FF:000001">
    <property type="entry name" value="Succinyl-coa:3-ketoacid-coenzyme a transferase subunit b"/>
    <property type="match status" value="1"/>
</dbReference>
<protein>
    <submittedName>
        <fullName evidence="7">Succinyl-CoA--3-ketoacid-CoA transferase</fullName>
    </submittedName>
</protein>
<comment type="similarity">
    <text evidence="1">Belongs to the 3-oxoacid CoA-transferase subunit A family.</text>
</comment>